<dbReference type="SMART" id="SM00252">
    <property type="entry name" value="SH2"/>
    <property type="match status" value="1"/>
</dbReference>
<dbReference type="PANTHER" id="PTHR46037">
    <property type="entry name" value="PROTEIN ENHANCER OF SEVENLESS 2B"/>
    <property type="match status" value="1"/>
</dbReference>
<dbReference type="Ensembl" id="ENSPKIT00000026876.1">
    <property type="protein sequence ID" value="ENSPKIP00000002920.1"/>
    <property type="gene ID" value="ENSPKIG00000020624.1"/>
</dbReference>
<evidence type="ECO:0000256" key="3">
    <source>
        <dbReference type="SAM" id="MobiDB-lite"/>
    </source>
</evidence>
<evidence type="ECO:0000256" key="1">
    <source>
        <dbReference type="ARBA" id="ARBA00023288"/>
    </source>
</evidence>
<dbReference type="PROSITE" id="PS50001">
    <property type="entry name" value="SH2"/>
    <property type="match status" value="1"/>
</dbReference>
<dbReference type="Gene3D" id="2.30.30.40">
    <property type="entry name" value="SH3 Domains"/>
    <property type="match status" value="1"/>
</dbReference>
<dbReference type="SUPFAM" id="SSF50044">
    <property type="entry name" value="SH3-domain"/>
    <property type="match status" value="1"/>
</dbReference>
<evidence type="ECO:0000313" key="5">
    <source>
        <dbReference type="Ensembl" id="ENSPKIP00000002920.1"/>
    </source>
</evidence>
<feature type="compositionally biased region" description="Polar residues" evidence="3">
    <location>
        <begin position="194"/>
        <end position="212"/>
    </location>
</feature>
<protein>
    <submittedName>
        <fullName evidence="5">Src like adaptor</fullName>
    </submittedName>
</protein>
<keyword evidence="1" id="KW-0449">Lipoprotein</keyword>
<feature type="domain" description="SH2" evidence="4">
    <location>
        <begin position="82"/>
        <end position="173"/>
    </location>
</feature>
<keyword evidence="6" id="KW-1185">Reference proteome</keyword>
<evidence type="ECO:0000256" key="2">
    <source>
        <dbReference type="PROSITE-ProRule" id="PRU00191"/>
    </source>
</evidence>
<dbReference type="InterPro" id="IPR000980">
    <property type="entry name" value="SH2"/>
</dbReference>
<dbReference type="STRING" id="1676925.ENSPKIP00000002914"/>
<dbReference type="AlphaFoldDB" id="A0A3B3QBB6"/>
<evidence type="ECO:0000259" key="4">
    <source>
        <dbReference type="PROSITE" id="PS50001"/>
    </source>
</evidence>
<dbReference type="SUPFAM" id="SSF55550">
    <property type="entry name" value="SH2 domain"/>
    <property type="match status" value="1"/>
</dbReference>
<dbReference type="Proteomes" id="UP000261540">
    <property type="component" value="Unplaced"/>
</dbReference>
<dbReference type="PRINTS" id="PR00401">
    <property type="entry name" value="SH2DOMAIN"/>
</dbReference>
<organism evidence="5 6">
    <name type="scientific">Paramormyrops kingsleyae</name>
    <dbReference type="NCBI Taxonomy" id="1676925"/>
    <lineage>
        <taxon>Eukaryota</taxon>
        <taxon>Metazoa</taxon>
        <taxon>Chordata</taxon>
        <taxon>Craniata</taxon>
        <taxon>Vertebrata</taxon>
        <taxon>Euteleostomi</taxon>
        <taxon>Actinopterygii</taxon>
        <taxon>Neopterygii</taxon>
        <taxon>Teleostei</taxon>
        <taxon>Osteoglossocephala</taxon>
        <taxon>Osteoglossomorpha</taxon>
        <taxon>Osteoglossiformes</taxon>
        <taxon>Mormyridae</taxon>
        <taxon>Paramormyrops</taxon>
    </lineage>
</organism>
<proteinExistence type="predicted"/>
<feature type="region of interest" description="Disordered" evidence="3">
    <location>
        <begin position="194"/>
        <end position="219"/>
    </location>
</feature>
<dbReference type="FunFam" id="3.30.505.10:FF:000039">
    <property type="entry name" value="src-like-adapter isoform X1"/>
    <property type="match status" value="1"/>
</dbReference>
<dbReference type="InterPro" id="IPR036028">
    <property type="entry name" value="SH3-like_dom_sf"/>
</dbReference>
<dbReference type="Pfam" id="PF00017">
    <property type="entry name" value="SH2"/>
    <property type="match status" value="1"/>
</dbReference>
<reference evidence="5" key="1">
    <citation type="submission" date="2025-05" db="UniProtKB">
        <authorList>
            <consortium name="Ensembl"/>
        </authorList>
    </citation>
    <scope>IDENTIFICATION</scope>
</reference>
<dbReference type="Ensembl" id="ENSPKIT00000026870.1">
    <property type="protein sequence ID" value="ENSPKIP00000002914.1"/>
    <property type="gene ID" value="ENSPKIG00000020624.1"/>
</dbReference>
<dbReference type="GeneTree" id="ENSGT00940000159104"/>
<dbReference type="OrthoDB" id="9924021at2759"/>
<dbReference type="InterPro" id="IPR043539">
    <property type="entry name" value="Grb2-like"/>
</dbReference>
<dbReference type="InterPro" id="IPR036860">
    <property type="entry name" value="SH2_dom_sf"/>
</dbReference>
<evidence type="ECO:0000313" key="6">
    <source>
        <dbReference type="Proteomes" id="UP000261540"/>
    </source>
</evidence>
<keyword evidence="2" id="KW-0727">SH2 domain</keyword>
<dbReference type="Gene3D" id="3.30.505.10">
    <property type="entry name" value="SH2 domain"/>
    <property type="match status" value="1"/>
</dbReference>
<sequence length="278" mass="31718">MGNAVRSEATNNAGNSPEQKESEVLIVINDYPSSNISEPIFRTGEKLRLLSEEGCWLKVCSLLTAAENYIPNNYVAKVYHSWLFEGVDRKKSEELLFLPGNRIGSFMIRESAREKGVYCLSVRHRSIIHYRIFRLPNNWYYISPRLTFQCLEDLVTHYSDLADGLCCVLNAPCLAQSHNSVNIASQAPPVVMRRNNNQKNMNSPQLENQSTEDLQDDEDDQMSYGVRDSIASYLSLANSEVPSRKITWTKKRKTMYALPSQNCGQVTEEDRWTPHNEA</sequence>
<accession>A0A3B3QBB6</accession>
<name>A0A3B3QBB6_9TELE</name>